<dbReference type="Pfam" id="PF00079">
    <property type="entry name" value="Serpin"/>
    <property type="match status" value="1"/>
</dbReference>
<dbReference type="Gene3D" id="3.30.497.10">
    <property type="entry name" value="Antithrombin, subunit I, domain 2"/>
    <property type="match status" value="1"/>
</dbReference>
<dbReference type="SMART" id="SM00093">
    <property type="entry name" value="SERPIN"/>
    <property type="match status" value="1"/>
</dbReference>
<dbReference type="Gramene" id="TVU20953">
    <property type="protein sequence ID" value="TVU20953"/>
    <property type="gene ID" value="EJB05_30559"/>
</dbReference>
<comment type="caution">
    <text evidence="4">The sequence shown here is derived from an EMBL/GenBank/DDBJ whole genome shotgun (WGS) entry which is preliminary data.</text>
</comment>
<keyword evidence="5" id="KW-1185">Reference proteome</keyword>
<sequence>MEETASQRRKVCLEDDTSLTALLRPSKKPAGSGLTPFALRLAKQFAEDRQGKNLVFSPLSIYAALALVATGARGQTLDEFLTVLSAASRDELAEFVRHAAECALGDRSELGGPLVAYACGVWHDQRATLKPAYRAAAVESYKAETRAADFKSKYEEARVEINSWVSKATNELIASILPEGSVHPRTTLVLANCIYFKGKWSKPFATEDTKDRPFYRLDGTHVSAPFMQSSKDQFVTVRDGFKVLKMPYINSSDDDGRNWRKSDKSQNSDDECSRFSMCIFLPDTHDGLPSLLDKMESNPSFLQDHLPTHSVRVGEFVLPKFKLSFYRKMNDVAMEMGIKAAFSDVEADFSDMFERGSSLTLDNVFHKAVIEVNEEGTEAAASTVCTMRYKCKRPSPVDFIADHPFAFFMVEEGGCE</sequence>
<dbReference type="InterPro" id="IPR036186">
    <property type="entry name" value="Serpin_sf"/>
</dbReference>
<evidence type="ECO:0000256" key="2">
    <source>
        <dbReference type="RuleBase" id="RU000411"/>
    </source>
</evidence>
<gene>
    <name evidence="4" type="ORF">EJB05_30559</name>
</gene>
<dbReference type="PANTHER" id="PTHR11461">
    <property type="entry name" value="SERINE PROTEASE INHIBITOR, SERPIN"/>
    <property type="match status" value="1"/>
</dbReference>
<name>A0A5J9UBC4_9POAL</name>
<feature type="non-terminal residue" evidence="4">
    <location>
        <position position="416"/>
    </location>
</feature>
<dbReference type="AlphaFoldDB" id="A0A5J9UBC4"/>
<reference evidence="4 5" key="1">
    <citation type="journal article" date="2019" name="Sci. Rep.">
        <title>A high-quality genome of Eragrostis curvula grass provides insights into Poaceae evolution and supports new strategies to enhance forage quality.</title>
        <authorList>
            <person name="Carballo J."/>
            <person name="Santos B.A.C.M."/>
            <person name="Zappacosta D."/>
            <person name="Garbus I."/>
            <person name="Selva J.P."/>
            <person name="Gallo C.A."/>
            <person name="Diaz A."/>
            <person name="Albertini E."/>
            <person name="Caccamo M."/>
            <person name="Echenique V."/>
        </authorList>
    </citation>
    <scope>NUCLEOTIDE SEQUENCE [LARGE SCALE GENOMIC DNA]</scope>
    <source>
        <strain evidence="5">cv. Victoria</strain>
        <tissue evidence="4">Leaf</tissue>
    </source>
</reference>
<dbReference type="InterPro" id="IPR042178">
    <property type="entry name" value="Serpin_sf_1"/>
</dbReference>
<dbReference type="Proteomes" id="UP000324897">
    <property type="component" value="Unassembled WGS sequence"/>
</dbReference>
<organism evidence="4 5">
    <name type="scientific">Eragrostis curvula</name>
    <name type="common">weeping love grass</name>
    <dbReference type="NCBI Taxonomy" id="38414"/>
    <lineage>
        <taxon>Eukaryota</taxon>
        <taxon>Viridiplantae</taxon>
        <taxon>Streptophyta</taxon>
        <taxon>Embryophyta</taxon>
        <taxon>Tracheophyta</taxon>
        <taxon>Spermatophyta</taxon>
        <taxon>Magnoliopsida</taxon>
        <taxon>Liliopsida</taxon>
        <taxon>Poales</taxon>
        <taxon>Poaceae</taxon>
        <taxon>PACMAD clade</taxon>
        <taxon>Chloridoideae</taxon>
        <taxon>Eragrostideae</taxon>
        <taxon>Eragrostidinae</taxon>
        <taxon>Eragrostis</taxon>
    </lineage>
</organism>
<evidence type="ECO:0000256" key="1">
    <source>
        <dbReference type="ARBA" id="ARBA00009500"/>
    </source>
</evidence>
<evidence type="ECO:0000259" key="3">
    <source>
        <dbReference type="SMART" id="SM00093"/>
    </source>
</evidence>
<dbReference type="OrthoDB" id="1063785at2759"/>
<dbReference type="PANTHER" id="PTHR11461:SF379">
    <property type="entry name" value="SERPIN DOMAIN-CONTAINING PROTEIN"/>
    <property type="match status" value="1"/>
</dbReference>
<protein>
    <recommendedName>
        <fullName evidence="3">Serpin domain-containing protein</fullName>
    </recommendedName>
</protein>
<dbReference type="InterPro" id="IPR000215">
    <property type="entry name" value="Serpin_fam"/>
</dbReference>
<evidence type="ECO:0000313" key="5">
    <source>
        <dbReference type="Proteomes" id="UP000324897"/>
    </source>
</evidence>
<dbReference type="InterPro" id="IPR042185">
    <property type="entry name" value="Serpin_sf_2"/>
</dbReference>
<comment type="similarity">
    <text evidence="1 2">Belongs to the serpin family.</text>
</comment>
<evidence type="ECO:0000313" key="4">
    <source>
        <dbReference type="EMBL" id="TVU20953.1"/>
    </source>
</evidence>
<dbReference type="GO" id="GO:0005615">
    <property type="term" value="C:extracellular space"/>
    <property type="evidence" value="ECO:0007669"/>
    <property type="project" value="InterPro"/>
</dbReference>
<dbReference type="GO" id="GO:0004867">
    <property type="term" value="F:serine-type endopeptidase inhibitor activity"/>
    <property type="evidence" value="ECO:0007669"/>
    <property type="project" value="InterPro"/>
</dbReference>
<dbReference type="InterPro" id="IPR023796">
    <property type="entry name" value="Serpin_dom"/>
</dbReference>
<feature type="domain" description="Serpin" evidence="3">
    <location>
        <begin position="39"/>
        <end position="412"/>
    </location>
</feature>
<dbReference type="EMBL" id="RWGY01000026">
    <property type="protein sequence ID" value="TVU20953.1"/>
    <property type="molecule type" value="Genomic_DNA"/>
</dbReference>
<accession>A0A5J9UBC4</accession>
<dbReference type="SUPFAM" id="SSF56574">
    <property type="entry name" value="Serpins"/>
    <property type="match status" value="1"/>
</dbReference>
<dbReference type="Gene3D" id="2.30.39.10">
    <property type="entry name" value="Alpha-1-antitrypsin, domain 1"/>
    <property type="match status" value="1"/>
</dbReference>
<dbReference type="CDD" id="cd02043">
    <property type="entry name" value="serpinP_plants"/>
    <property type="match status" value="1"/>
</dbReference>
<proteinExistence type="inferred from homology"/>